<dbReference type="InterPro" id="IPR010985">
    <property type="entry name" value="Ribbon_hlx_hlx"/>
</dbReference>
<evidence type="ECO:0000313" key="2">
    <source>
        <dbReference type="EMBL" id="SDC23693.1"/>
    </source>
</evidence>
<evidence type="ECO:0000313" key="3">
    <source>
        <dbReference type="Proteomes" id="UP000199501"/>
    </source>
</evidence>
<dbReference type="Gene3D" id="1.10.1220.10">
    <property type="entry name" value="Met repressor-like"/>
    <property type="match status" value="1"/>
</dbReference>
<name>A0A1G6JYB4_9PSEU</name>
<reference evidence="3" key="1">
    <citation type="submission" date="2016-10" db="EMBL/GenBank/DDBJ databases">
        <authorList>
            <person name="Varghese N."/>
            <person name="Submissions S."/>
        </authorList>
    </citation>
    <scope>NUCLEOTIDE SEQUENCE [LARGE SCALE GENOMIC DNA]</scope>
    <source>
        <strain evidence="3">IBRC-M 10403</strain>
    </source>
</reference>
<keyword evidence="3" id="KW-1185">Reference proteome</keyword>
<dbReference type="CDD" id="cd21631">
    <property type="entry name" value="RHH_CopG_NikR-like"/>
    <property type="match status" value="1"/>
</dbReference>
<dbReference type="OrthoDB" id="5193907at2"/>
<protein>
    <recommendedName>
        <fullName evidence="4">Ribbon-helix-helix protein, copG family</fullName>
    </recommendedName>
</protein>
<feature type="region of interest" description="Disordered" evidence="1">
    <location>
        <begin position="143"/>
        <end position="169"/>
    </location>
</feature>
<dbReference type="InterPro" id="IPR013321">
    <property type="entry name" value="Arc_rbn_hlx_hlx"/>
</dbReference>
<evidence type="ECO:0000256" key="1">
    <source>
        <dbReference type="SAM" id="MobiDB-lite"/>
    </source>
</evidence>
<accession>A0A1G6JYB4</accession>
<organism evidence="2 3">
    <name type="scientific">Actinokineospora iranica</name>
    <dbReference type="NCBI Taxonomy" id="1271860"/>
    <lineage>
        <taxon>Bacteria</taxon>
        <taxon>Bacillati</taxon>
        <taxon>Actinomycetota</taxon>
        <taxon>Actinomycetes</taxon>
        <taxon>Pseudonocardiales</taxon>
        <taxon>Pseudonocardiaceae</taxon>
        <taxon>Actinokineospora</taxon>
    </lineage>
</organism>
<dbReference type="AlphaFoldDB" id="A0A1G6JYB4"/>
<dbReference type="EMBL" id="FMZZ01000001">
    <property type="protein sequence ID" value="SDC23693.1"/>
    <property type="molecule type" value="Genomic_DNA"/>
</dbReference>
<proteinExistence type="predicted"/>
<dbReference type="STRING" id="1271860.SAMN05216174_101618"/>
<feature type="region of interest" description="Disordered" evidence="1">
    <location>
        <begin position="71"/>
        <end position="105"/>
    </location>
</feature>
<dbReference type="RefSeq" id="WP_091447933.1">
    <property type="nucleotide sequence ID" value="NZ_FMZZ01000001.1"/>
</dbReference>
<dbReference type="GO" id="GO:0006355">
    <property type="term" value="P:regulation of DNA-templated transcription"/>
    <property type="evidence" value="ECO:0007669"/>
    <property type="project" value="InterPro"/>
</dbReference>
<dbReference type="Proteomes" id="UP000199501">
    <property type="component" value="Unassembled WGS sequence"/>
</dbReference>
<sequence length="169" mass="18048">MDLTPYVDRLGRELMTLVETGGDDPRVLTERLGASLDSAIRLALLDALSAAADEITRDLVPGSVEVRLRGRDPNFAVTPPPADQPVADPVEPAAAPEIGGTEEGATARINLRLPEQLKAAIEEAAGREGRSANAWLVRVASAALRRPTGDQTPERPGKRGPQRFTGWAR</sequence>
<gene>
    <name evidence="2" type="ORF">SAMN05216174_101618</name>
</gene>
<evidence type="ECO:0008006" key="4">
    <source>
        <dbReference type="Google" id="ProtNLM"/>
    </source>
</evidence>
<dbReference type="SUPFAM" id="SSF47598">
    <property type="entry name" value="Ribbon-helix-helix"/>
    <property type="match status" value="1"/>
</dbReference>
<feature type="compositionally biased region" description="Low complexity" evidence="1">
    <location>
        <begin position="84"/>
        <end position="97"/>
    </location>
</feature>